<dbReference type="Gene3D" id="3.30.750.44">
    <property type="match status" value="1"/>
</dbReference>
<dbReference type="AlphaFoldDB" id="A0A5J5GMW8"/>
<dbReference type="InterPro" id="IPR029045">
    <property type="entry name" value="ClpP/crotonase-like_dom_sf"/>
</dbReference>
<dbReference type="EMBL" id="VYQE01000002">
    <property type="protein sequence ID" value="KAA9008958.1"/>
    <property type="molecule type" value="Genomic_DNA"/>
</dbReference>
<dbReference type="SMART" id="SM00245">
    <property type="entry name" value="TSPc"/>
    <property type="match status" value="1"/>
</dbReference>
<keyword evidence="3" id="KW-1185">Reference proteome</keyword>
<dbReference type="CDD" id="cd07563">
    <property type="entry name" value="Peptidase_S41_IRBP"/>
    <property type="match status" value="1"/>
</dbReference>
<gene>
    <name evidence="2" type="ORF">F3S47_06780</name>
</gene>
<protein>
    <submittedName>
        <fullName evidence="2">S41 family peptidase</fullName>
    </submittedName>
</protein>
<sequence length="428" mass="46366">MRSLRWTTALLAAAVLAFGGFWIANVPDRDLRGTWGTLGYGLGFDIGRFRIKVYEVTPGSCIEAFTIPANLWLLDRAAGYRFTSPEPDRLTIYVDEVVGPIEAEPATFSDRCGEAPDLTAAGQWDLFWTTFNQHYPFFEQNGVDWSDRRALGQDVEDEASLAAAMGAAVAEIDDHNVALILGSESYFGGSDPDWTDRAQEFADVTEAQLSSVGTVDEAEITYGRLPDDIGVIRLDGMDPGRGWGSGYDTRARHILSDLLVSFGPLEGLVLDLRWNTGGSNRAATGYASLFGETPRTVGTKAVQQGPELMGEPIPVEIDETPLPGFDGPVVILTSGATRGAAEVFLLAMRDLPQVTVLGEPTAGSLSDSMSRHMPNDWQFVLSHQVYRDSAGEAFDGRGVPPHEQLGLDVEAFDQGRDTALEAAVDLLK</sequence>
<dbReference type="GO" id="GO:0008236">
    <property type="term" value="F:serine-type peptidase activity"/>
    <property type="evidence" value="ECO:0007669"/>
    <property type="project" value="InterPro"/>
</dbReference>
<evidence type="ECO:0000313" key="2">
    <source>
        <dbReference type="EMBL" id="KAA9008958.1"/>
    </source>
</evidence>
<dbReference type="Proteomes" id="UP000326554">
    <property type="component" value="Unassembled WGS sequence"/>
</dbReference>
<comment type="caution">
    <text evidence="2">The sequence shown here is derived from an EMBL/GenBank/DDBJ whole genome shotgun (WGS) entry which is preliminary data.</text>
</comment>
<name>A0A5J5GMW8_9RHOB</name>
<dbReference type="PANTHER" id="PTHR11261">
    <property type="entry name" value="INTERPHOTORECEPTOR RETINOID-BINDING PROTEIN"/>
    <property type="match status" value="1"/>
</dbReference>
<evidence type="ECO:0000313" key="3">
    <source>
        <dbReference type="Proteomes" id="UP000326554"/>
    </source>
</evidence>
<feature type="domain" description="Tail specific protease" evidence="1">
    <location>
        <begin position="197"/>
        <end position="406"/>
    </location>
</feature>
<dbReference type="InterPro" id="IPR005151">
    <property type="entry name" value="Tail-specific_protease"/>
</dbReference>
<proteinExistence type="predicted"/>
<dbReference type="PANTHER" id="PTHR11261:SF3">
    <property type="entry name" value="RETINOL-BINDING PROTEIN 3"/>
    <property type="match status" value="1"/>
</dbReference>
<dbReference type="RefSeq" id="WP_150444491.1">
    <property type="nucleotide sequence ID" value="NZ_VYQE01000002.1"/>
</dbReference>
<organism evidence="2 3">
    <name type="scientific">Histidinibacterium aquaticum</name>
    <dbReference type="NCBI Taxonomy" id="2613962"/>
    <lineage>
        <taxon>Bacteria</taxon>
        <taxon>Pseudomonadati</taxon>
        <taxon>Pseudomonadota</taxon>
        <taxon>Alphaproteobacteria</taxon>
        <taxon>Rhodobacterales</taxon>
        <taxon>Paracoccaceae</taxon>
        <taxon>Histidinibacterium</taxon>
    </lineage>
</organism>
<dbReference type="Gene3D" id="3.90.226.10">
    <property type="entry name" value="2-enoyl-CoA Hydratase, Chain A, domain 1"/>
    <property type="match status" value="1"/>
</dbReference>
<dbReference type="GO" id="GO:0006508">
    <property type="term" value="P:proteolysis"/>
    <property type="evidence" value="ECO:0007669"/>
    <property type="project" value="InterPro"/>
</dbReference>
<evidence type="ECO:0000259" key="1">
    <source>
        <dbReference type="SMART" id="SM00245"/>
    </source>
</evidence>
<reference evidence="2 3" key="1">
    <citation type="submission" date="2019-09" db="EMBL/GenBank/DDBJ databases">
        <authorList>
            <person name="Park J.-S."/>
            <person name="Choi H.-J."/>
        </authorList>
    </citation>
    <scope>NUCLEOTIDE SEQUENCE [LARGE SCALE GENOMIC DNA]</scope>
    <source>
        <strain evidence="2 3">176SS1-4</strain>
    </source>
</reference>
<dbReference type="Pfam" id="PF03572">
    <property type="entry name" value="Peptidase_S41"/>
    <property type="match status" value="1"/>
</dbReference>
<accession>A0A5J5GMW8</accession>
<dbReference type="SUPFAM" id="SSF52096">
    <property type="entry name" value="ClpP/crotonase"/>
    <property type="match status" value="1"/>
</dbReference>